<evidence type="ECO:0000256" key="4">
    <source>
        <dbReference type="ARBA" id="ARBA00022989"/>
    </source>
</evidence>
<evidence type="ECO:0000256" key="2">
    <source>
        <dbReference type="ARBA" id="ARBA00022475"/>
    </source>
</evidence>
<name>A0A1F6TCN5_9PROT</name>
<evidence type="ECO:0000256" key="1">
    <source>
        <dbReference type="ARBA" id="ARBA00004651"/>
    </source>
</evidence>
<dbReference type="AlphaFoldDB" id="A0A1F6TCN5"/>
<evidence type="ECO:0000256" key="3">
    <source>
        <dbReference type="ARBA" id="ARBA00022692"/>
    </source>
</evidence>
<feature type="transmembrane region" description="Helical" evidence="6">
    <location>
        <begin position="214"/>
        <end position="238"/>
    </location>
</feature>
<accession>A0A1F6TCN5</accession>
<keyword evidence="3 6" id="KW-0812">Transmembrane</keyword>
<evidence type="ECO:0000313" key="8">
    <source>
        <dbReference type="Proteomes" id="UP000179344"/>
    </source>
</evidence>
<dbReference type="PANTHER" id="PTHR40277">
    <property type="entry name" value="BLL5419 PROTEIN"/>
    <property type="match status" value="1"/>
</dbReference>
<evidence type="ECO:0000256" key="6">
    <source>
        <dbReference type="SAM" id="Phobius"/>
    </source>
</evidence>
<evidence type="ECO:0000256" key="5">
    <source>
        <dbReference type="ARBA" id="ARBA00023136"/>
    </source>
</evidence>
<reference evidence="7 8" key="1">
    <citation type="journal article" date="2016" name="Nat. Commun.">
        <title>Thousands of microbial genomes shed light on interconnected biogeochemical processes in an aquifer system.</title>
        <authorList>
            <person name="Anantharaman K."/>
            <person name="Brown C.T."/>
            <person name="Hug L.A."/>
            <person name="Sharon I."/>
            <person name="Castelle C.J."/>
            <person name="Probst A.J."/>
            <person name="Thomas B.C."/>
            <person name="Singh A."/>
            <person name="Wilkins M.J."/>
            <person name="Karaoz U."/>
            <person name="Brodie E.L."/>
            <person name="Williams K.H."/>
            <person name="Hubbard S.S."/>
            <person name="Banfield J.F."/>
        </authorList>
    </citation>
    <scope>NUCLEOTIDE SEQUENCE [LARGE SCALE GENOMIC DNA]</scope>
</reference>
<keyword evidence="5 6" id="KW-0472">Membrane</keyword>
<dbReference type="PANTHER" id="PTHR40277:SF1">
    <property type="entry name" value="BLL5419 PROTEIN"/>
    <property type="match status" value="1"/>
</dbReference>
<protein>
    <recommendedName>
        <fullName evidence="9">Flippase-like domain-containing protein</fullName>
    </recommendedName>
</protein>
<dbReference type="Proteomes" id="UP000179344">
    <property type="component" value="Unassembled WGS sequence"/>
</dbReference>
<feature type="transmembrane region" description="Helical" evidence="6">
    <location>
        <begin position="137"/>
        <end position="159"/>
    </location>
</feature>
<feature type="transmembrane region" description="Helical" evidence="6">
    <location>
        <begin position="51"/>
        <end position="73"/>
    </location>
</feature>
<feature type="transmembrane region" description="Helical" evidence="6">
    <location>
        <begin position="85"/>
        <end position="106"/>
    </location>
</feature>
<sequence>MQALDFGHGPAFYFKSYLKAAYFNQVLPTSIGGDAFRVLEAGRLGRGNKEAFYGVLLDRVVGLVGLLVLNLVANLAYPGLLPRPVFLLINAIAVFGLAGVVTFAAAGRIRRLDRYLVLKHLHEFSARIRTLYKTRSAIAFHTALAVAIHFVLVLSVYFVGRGVGLAYDLPAFLVIVPPVFMLMVIPVSLAGWGVREGGFIGLFVLIGADKTQVLSMSLIYGLLGLVAALPGLFFFLAGRQHREKEHQRERRR</sequence>
<comment type="subcellular location">
    <subcellularLocation>
        <location evidence="1">Cell membrane</location>
        <topology evidence="1">Multi-pass membrane protein</topology>
    </subcellularLocation>
</comment>
<feature type="transmembrane region" description="Helical" evidence="6">
    <location>
        <begin position="165"/>
        <end position="185"/>
    </location>
</feature>
<keyword evidence="2" id="KW-1003">Cell membrane</keyword>
<dbReference type="GO" id="GO:0005886">
    <property type="term" value="C:plasma membrane"/>
    <property type="evidence" value="ECO:0007669"/>
    <property type="project" value="UniProtKB-SubCell"/>
</dbReference>
<dbReference type="InterPro" id="IPR022791">
    <property type="entry name" value="L-PG_synthase/AglD"/>
</dbReference>
<organism evidence="7 8">
    <name type="scientific">Candidatus Muproteobacteria bacterium RBG_16_65_31</name>
    <dbReference type="NCBI Taxonomy" id="1817759"/>
    <lineage>
        <taxon>Bacteria</taxon>
        <taxon>Pseudomonadati</taxon>
        <taxon>Pseudomonadota</taxon>
        <taxon>Candidatus Muproteobacteria</taxon>
    </lineage>
</organism>
<dbReference type="EMBL" id="MFST01000136">
    <property type="protein sequence ID" value="OGI42898.1"/>
    <property type="molecule type" value="Genomic_DNA"/>
</dbReference>
<gene>
    <name evidence="7" type="ORF">A2V92_01740</name>
</gene>
<dbReference type="Pfam" id="PF03706">
    <property type="entry name" value="LPG_synthase_TM"/>
    <property type="match status" value="1"/>
</dbReference>
<evidence type="ECO:0008006" key="9">
    <source>
        <dbReference type="Google" id="ProtNLM"/>
    </source>
</evidence>
<evidence type="ECO:0000313" key="7">
    <source>
        <dbReference type="EMBL" id="OGI42898.1"/>
    </source>
</evidence>
<comment type="caution">
    <text evidence="7">The sequence shown here is derived from an EMBL/GenBank/DDBJ whole genome shotgun (WGS) entry which is preliminary data.</text>
</comment>
<proteinExistence type="predicted"/>
<keyword evidence="4 6" id="KW-1133">Transmembrane helix</keyword>